<comment type="caution">
    <text evidence="1">The sequence shown here is derived from an EMBL/GenBank/DDBJ whole genome shotgun (WGS) entry which is preliminary data.</text>
</comment>
<proteinExistence type="predicted"/>
<keyword evidence="2" id="KW-1185">Reference proteome</keyword>
<name>A0A9P1J1R5_9PELO</name>
<dbReference type="AlphaFoldDB" id="A0A9P1J1R5"/>
<dbReference type="Proteomes" id="UP001152747">
    <property type="component" value="Unassembled WGS sequence"/>
</dbReference>
<sequence>MEPREPLTLQIICNRKVMFQLMDIYWRRIGEERMNRSVFMPPRLVEMVSILSKTQKAYHGFLCKSYRRFLVESDCYKDFPSLTRKGFQCSPKEKIETNNMFDMKQIFMFMVEMNRRGFLVYEKKKSTGTAK</sequence>
<dbReference type="EMBL" id="CANHGI010000006">
    <property type="protein sequence ID" value="CAI5456591.1"/>
    <property type="molecule type" value="Genomic_DNA"/>
</dbReference>
<gene>
    <name evidence="1" type="ORF">CAMP_LOCUS19228</name>
</gene>
<protein>
    <submittedName>
        <fullName evidence="1">Uncharacterized protein</fullName>
    </submittedName>
</protein>
<reference evidence="1" key="1">
    <citation type="submission" date="2022-11" db="EMBL/GenBank/DDBJ databases">
        <authorList>
            <person name="Kikuchi T."/>
        </authorList>
    </citation>
    <scope>NUCLEOTIDE SEQUENCE</scope>
    <source>
        <strain evidence="1">PS1010</strain>
    </source>
</reference>
<accession>A0A9P1J1R5</accession>
<evidence type="ECO:0000313" key="1">
    <source>
        <dbReference type="EMBL" id="CAI5456591.1"/>
    </source>
</evidence>
<evidence type="ECO:0000313" key="2">
    <source>
        <dbReference type="Proteomes" id="UP001152747"/>
    </source>
</evidence>
<organism evidence="1 2">
    <name type="scientific">Caenorhabditis angaria</name>
    <dbReference type="NCBI Taxonomy" id="860376"/>
    <lineage>
        <taxon>Eukaryota</taxon>
        <taxon>Metazoa</taxon>
        <taxon>Ecdysozoa</taxon>
        <taxon>Nematoda</taxon>
        <taxon>Chromadorea</taxon>
        <taxon>Rhabditida</taxon>
        <taxon>Rhabditina</taxon>
        <taxon>Rhabditomorpha</taxon>
        <taxon>Rhabditoidea</taxon>
        <taxon>Rhabditidae</taxon>
        <taxon>Peloderinae</taxon>
        <taxon>Caenorhabditis</taxon>
    </lineage>
</organism>